<reference evidence="2 3" key="1">
    <citation type="journal article" date="2022" name="Nat. Genet.">
        <title>Improved pea reference genome and pan-genome highlight genomic features and evolutionary characteristics.</title>
        <authorList>
            <person name="Yang T."/>
            <person name="Liu R."/>
            <person name="Luo Y."/>
            <person name="Hu S."/>
            <person name="Wang D."/>
            <person name="Wang C."/>
            <person name="Pandey M.K."/>
            <person name="Ge S."/>
            <person name="Xu Q."/>
            <person name="Li N."/>
            <person name="Li G."/>
            <person name="Huang Y."/>
            <person name="Saxena R.K."/>
            <person name="Ji Y."/>
            <person name="Li M."/>
            <person name="Yan X."/>
            <person name="He Y."/>
            <person name="Liu Y."/>
            <person name="Wang X."/>
            <person name="Xiang C."/>
            <person name="Varshney R.K."/>
            <person name="Ding H."/>
            <person name="Gao S."/>
            <person name="Zong X."/>
        </authorList>
    </citation>
    <scope>NUCLEOTIDE SEQUENCE [LARGE SCALE GENOMIC DNA]</scope>
    <source>
        <strain evidence="2 3">cv. Zhongwan 6</strain>
    </source>
</reference>
<organism evidence="2 3">
    <name type="scientific">Pisum sativum</name>
    <name type="common">Garden pea</name>
    <name type="synonym">Lathyrus oleraceus</name>
    <dbReference type="NCBI Taxonomy" id="3888"/>
    <lineage>
        <taxon>Eukaryota</taxon>
        <taxon>Viridiplantae</taxon>
        <taxon>Streptophyta</taxon>
        <taxon>Embryophyta</taxon>
        <taxon>Tracheophyta</taxon>
        <taxon>Spermatophyta</taxon>
        <taxon>Magnoliopsida</taxon>
        <taxon>eudicotyledons</taxon>
        <taxon>Gunneridae</taxon>
        <taxon>Pentapetalae</taxon>
        <taxon>rosids</taxon>
        <taxon>fabids</taxon>
        <taxon>Fabales</taxon>
        <taxon>Fabaceae</taxon>
        <taxon>Papilionoideae</taxon>
        <taxon>50 kb inversion clade</taxon>
        <taxon>NPAAA clade</taxon>
        <taxon>Hologalegina</taxon>
        <taxon>IRL clade</taxon>
        <taxon>Fabeae</taxon>
        <taxon>Lathyrus</taxon>
    </lineage>
</organism>
<name>A0A9D4WCJ9_PEA</name>
<sequence length="188" mass="20457">MSKSSVIVVDRDDVGKNIRVLISQVLGIDPKTNVVPNVSSSLAQPDNHIENPRDNPDMHAPTLSLEKSQDKERSEDITNELGNKDNLVDQPTDIVNIEELDSDDVPIGERLAPGITKRLKNKKGQVVGSSSAPSKSVWKNASVGPTKRWSKALSEEEGGVKDDGTNEEEENKDKTDASDEENTNSGED</sequence>
<feature type="region of interest" description="Disordered" evidence="1">
    <location>
        <begin position="37"/>
        <end position="90"/>
    </location>
</feature>
<feature type="compositionally biased region" description="Acidic residues" evidence="1">
    <location>
        <begin position="178"/>
        <end position="188"/>
    </location>
</feature>
<accession>A0A9D4WCJ9</accession>
<dbReference type="AlphaFoldDB" id="A0A9D4WCJ9"/>
<feature type="compositionally biased region" description="Basic and acidic residues" evidence="1">
    <location>
        <begin position="67"/>
        <end position="87"/>
    </location>
</feature>
<keyword evidence="3" id="KW-1185">Reference proteome</keyword>
<feature type="compositionally biased region" description="Basic and acidic residues" evidence="1">
    <location>
        <begin position="47"/>
        <end position="57"/>
    </location>
</feature>
<dbReference type="Proteomes" id="UP001058974">
    <property type="component" value="Chromosome 6"/>
</dbReference>
<dbReference type="Gramene" id="Psat06G0456900-T1">
    <property type="protein sequence ID" value="KAI5399237.1"/>
    <property type="gene ID" value="KIW84_064569"/>
</dbReference>
<comment type="caution">
    <text evidence="2">The sequence shown here is derived from an EMBL/GenBank/DDBJ whole genome shotgun (WGS) entry which is preliminary data.</text>
</comment>
<feature type="region of interest" description="Disordered" evidence="1">
    <location>
        <begin position="119"/>
        <end position="188"/>
    </location>
</feature>
<feature type="compositionally biased region" description="Polar residues" evidence="1">
    <location>
        <begin position="127"/>
        <end position="139"/>
    </location>
</feature>
<evidence type="ECO:0000256" key="1">
    <source>
        <dbReference type="SAM" id="MobiDB-lite"/>
    </source>
</evidence>
<evidence type="ECO:0000313" key="2">
    <source>
        <dbReference type="EMBL" id="KAI5399237.1"/>
    </source>
</evidence>
<evidence type="ECO:0000313" key="3">
    <source>
        <dbReference type="Proteomes" id="UP001058974"/>
    </source>
</evidence>
<dbReference type="EMBL" id="JAMSHJ010000006">
    <property type="protein sequence ID" value="KAI5399237.1"/>
    <property type="molecule type" value="Genomic_DNA"/>
</dbReference>
<proteinExistence type="predicted"/>
<gene>
    <name evidence="2" type="ORF">KIW84_064569</name>
</gene>
<protein>
    <submittedName>
        <fullName evidence="2">Uncharacterized protein</fullName>
    </submittedName>
</protein>